<dbReference type="OrthoDB" id="3819922at2"/>
<keyword evidence="3" id="KW-1185">Reference proteome</keyword>
<evidence type="ECO:0000313" key="3">
    <source>
        <dbReference type="Proteomes" id="UP000185598"/>
    </source>
</evidence>
<reference evidence="2 3" key="1">
    <citation type="submission" date="2016-09" db="EMBL/GenBank/DDBJ databases">
        <title>Rhizobium oryziradicis sp. nov., isolated from the root of rice.</title>
        <authorList>
            <person name="Zhao J."/>
            <person name="Zhang X."/>
        </authorList>
    </citation>
    <scope>NUCLEOTIDE SEQUENCE [LARGE SCALE GENOMIC DNA]</scope>
    <source>
        <strain evidence="2 3">14971</strain>
    </source>
</reference>
<dbReference type="EMBL" id="JACIED010000002">
    <property type="protein sequence ID" value="MBB4007180.1"/>
    <property type="molecule type" value="Genomic_DNA"/>
</dbReference>
<dbReference type="Gene3D" id="3.40.50.300">
    <property type="entry name" value="P-loop containing nucleotide triphosphate hydrolases"/>
    <property type="match status" value="1"/>
</dbReference>
<evidence type="ECO:0000313" key="4">
    <source>
        <dbReference type="Proteomes" id="UP000544107"/>
    </source>
</evidence>
<comment type="caution">
    <text evidence="2">The sequence shown here is derived from an EMBL/GenBank/DDBJ whole genome shotgun (WGS) entry which is preliminary data.</text>
</comment>
<evidence type="ECO:0000313" key="1">
    <source>
        <dbReference type="EMBL" id="MBB4007180.1"/>
    </source>
</evidence>
<keyword evidence="2" id="KW-0808">Transferase</keyword>
<dbReference type="InterPro" id="IPR027417">
    <property type="entry name" value="P-loop_NTPase"/>
</dbReference>
<dbReference type="Pfam" id="PF13671">
    <property type="entry name" value="AAA_33"/>
    <property type="match status" value="1"/>
</dbReference>
<dbReference type="AlphaFoldDB" id="A0A1Q8ZZS0"/>
<reference evidence="1 4" key="2">
    <citation type="submission" date="2020-08" db="EMBL/GenBank/DDBJ databases">
        <title>Genomic Encyclopedia of Type Strains, Phase IV (KMG-IV): sequencing the most valuable type-strain genomes for metagenomic binning, comparative biology and taxonomic classification.</title>
        <authorList>
            <person name="Goeker M."/>
        </authorList>
    </citation>
    <scope>NUCLEOTIDE SEQUENCE [LARGE SCALE GENOMIC DNA]</scope>
    <source>
        <strain evidence="1 4">DSM 100021</strain>
    </source>
</reference>
<dbReference type="PANTHER" id="PTHR37807:SF3">
    <property type="entry name" value="OS07G0160300 PROTEIN"/>
    <property type="match status" value="1"/>
</dbReference>
<accession>A0A1Q8ZZS0</accession>
<protein>
    <submittedName>
        <fullName evidence="1 2">Kinase</fullName>
    </submittedName>
</protein>
<dbReference type="RefSeq" id="WP_075616984.1">
    <property type="nucleotide sequence ID" value="NZ_JACIED010000002.1"/>
</dbReference>
<proteinExistence type="predicted"/>
<organism evidence="2 3">
    <name type="scientific">Allorhizobium taibaishanense</name>
    <dbReference type="NCBI Taxonomy" id="887144"/>
    <lineage>
        <taxon>Bacteria</taxon>
        <taxon>Pseudomonadati</taxon>
        <taxon>Pseudomonadota</taxon>
        <taxon>Alphaproteobacteria</taxon>
        <taxon>Hyphomicrobiales</taxon>
        <taxon>Rhizobiaceae</taxon>
        <taxon>Rhizobium/Agrobacterium group</taxon>
        <taxon>Allorhizobium</taxon>
    </lineage>
</organism>
<dbReference type="Proteomes" id="UP000544107">
    <property type="component" value="Unassembled WGS sequence"/>
</dbReference>
<dbReference type="STRING" id="887144.BJF91_05445"/>
<name>A0A1Q8ZZS0_9HYPH</name>
<dbReference type="Proteomes" id="UP000185598">
    <property type="component" value="Unassembled WGS sequence"/>
</dbReference>
<keyword evidence="2" id="KW-0418">Kinase</keyword>
<evidence type="ECO:0000313" key="2">
    <source>
        <dbReference type="EMBL" id="OLP47804.1"/>
    </source>
</evidence>
<dbReference type="GO" id="GO:0016301">
    <property type="term" value="F:kinase activity"/>
    <property type="evidence" value="ECO:0007669"/>
    <property type="project" value="UniProtKB-KW"/>
</dbReference>
<dbReference type="SUPFAM" id="SSF52540">
    <property type="entry name" value="P-loop containing nucleoside triphosphate hydrolases"/>
    <property type="match status" value="1"/>
</dbReference>
<dbReference type="PANTHER" id="PTHR37807">
    <property type="entry name" value="OS07G0160300 PROTEIN"/>
    <property type="match status" value="1"/>
</dbReference>
<gene>
    <name evidence="2" type="ORF">BJF91_05445</name>
    <name evidence="1" type="ORF">GGQ71_001443</name>
</gene>
<sequence>MLIIFGGLPGVGKSTVAKALATRIGACYLRVDTVEQAIRDSAILAHGQSVGAAGYLALYRLAADNLRLGNTVVADTVNSISITRNAFREVAAETQRRCLEVEIVCSDSETHRRRAEARLSTSEGKHSPTWTEIQGRSFEPWQADLRLDTSVMSIEDCVAEIIKRI</sequence>
<dbReference type="EMBL" id="MKIN01000027">
    <property type="protein sequence ID" value="OLP47804.1"/>
    <property type="molecule type" value="Genomic_DNA"/>
</dbReference>